<organism evidence="4 5">
    <name type="scientific">Pseudoxanthomonas gei</name>
    <dbReference type="NCBI Taxonomy" id="1383030"/>
    <lineage>
        <taxon>Bacteria</taxon>
        <taxon>Pseudomonadati</taxon>
        <taxon>Pseudomonadota</taxon>
        <taxon>Gammaproteobacteria</taxon>
        <taxon>Lysobacterales</taxon>
        <taxon>Lysobacteraceae</taxon>
        <taxon>Pseudoxanthomonas</taxon>
    </lineage>
</organism>
<reference evidence="4 5" key="1">
    <citation type="submission" date="2018-07" db="EMBL/GenBank/DDBJ databases">
        <title>Whole genome Sequencing of Pseudoxanthomonas gei KCTC 32298 (T).</title>
        <authorList>
            <person name="Kumar S."/>
            <person name="Bansal K."/>
            <person name="Kaur A."/>
            <person name="Patil P."/>
            <person name="Sharma S."/>
            <person name="Patil P.B."/>
        </authorList>
    </citation>
    <scope>NUCLEOTIDE SEQUENCE [LARGE SCALE GENOMIC DNA]</scope>
    <source>
        <strain evidence="4 5">KCTC 32298</strain>
    </source>
</reference>
<dbReference type="RefSeq" id="WP_162349290.1">
    <property type="nucleotide sequence ID" value="NZ_QOVG01000004.1"/>
</dbReference>
<protein>
    <submittedName>
        <fullName evidence="4">Acyltransferase</fullName>
    </submittedName>
</protein>
<dbReference type="Proteomes" id="UP001429354">
    <property type="component" value="Unassembled WGS sequence"/>
</dbReference>
<sequence length="665" mass="72247">MTETSMKYRRDIDGLRAVAVLAVVLHHLSSSSVPGGYVGVDVFFVISGYLITKIIHREMASGTFTFTRFYERRVRRIFPALFAVLAAVLIAGYFLLLPTDYLATLRGALGTVLFSANIVFWRDLLEGYFAADAKLNPLLHMWSLGVEEQFYLMFPLLLLLIAKVAKERLFPVLAVVAGVSLLAAAVLLPSRSVAVFFLLPFRAWELLIGSMLAVAVVPQLRGHWLREGVAVLGLLAIVVPIFAYDTGTAFPGIAAVPVVLGTALLIHVGGGSTTLVGKLLQWRPVVYLGLISYSLYLWHWPLIVFTRFWTGLEPLRPWIPALFVASILVASASYHFIEQPFRSLGKEYGHRVPLQLGAALAIALTAICFFGIQSRGIESRFEPGVVAFDQVRIERSIYKNCEAKIMGEGEHLCVIGAPGVKPDVLLWGDSHMLAWAPAMEAALRKTGRSAFLAPNSACPPLLNLENLSDPACRDQNLAVFAALEAKPNIRTVVIAGFWAKYFSDSNIALAKEDGITTGNVQLSPPALRRTVASLVASGRSVIVLGPVPTYPTDVALALAQQGINGRDLSKALTLDDVHRSNASFYKTVGTGLPASALLVDVAAWLCSPDCAISRDGVAIYRDSNHLSQRGAILLVPHIVQMLESQEPLDKSAVDESPARSLRASQ</sequence>
<proteinExistence type="predicted"/>
<feature type="transmembrane region" description="Helical" evidence="1">
    <location>
        <begin position="35"/>
        <end position="56"/>
    </location>
</feature>
<keyword evidence="1" id="KW-0812">Transmembrane</keyword>
<dbReference type="Pfam" id="PF01757">
    <property type="entry name" value="Acyl_transf_3"/>
    <property type="match status" value="1"/>
</dbReference>
<accession>A0ABX0AHM4</accession>
<keyword evidence="1" id="KW-1133">Transmembrane helix</keyword>
<dbReference type="InterPro" id="IPR050879">
    <property type="entry name" value="Acyltransferase_3"/>
</dbReference>
<dbReference type="PANTHER" id="PTHR23028">
    <property type="entry name" value="ACETYLTRANSFERASE"/>
    <property type="match status" value="1"/>
</dbReference>
<feature type="transmembrane region" description="Helical" evidence="1">
    <location>
        <begin position="280"/>
        <end position="298"/>
    </location>
</feature>
<dbReference type="InterPro" id="IPR043968">
    <property type="entry name" value="SGNH"/>
</dbReference>
<feature type="transmembrane region" description="Helical" evidence="1">
    <location>
        <begin position="194"/>
        <end position="217"/>
    </location>
</feature>
<evidence type="ECO:0000256" key="1">
    <source>
        <dbReference type="SAM" id="Phobius"/>
    </source>
</evidence>
<keyword evidence="5" id="KW-1185">Reference proteome</keyword>
<dbReference type="GO" id="GO:0016746">
    <property type="term" value="F:acyltransferase activity"/>
    <property type="evidence" value="ECO:0007669"/>
    <property type="project" value="UniProtKB-KW"/>
</dbReference>
<feature type="transmembrane region" description="Helical" evidence="1">
    <location>
        <begin position="77"/>
        <end position="96"/>
    </location>
</feature>
<dbReference type="InterPro" id="IPR002656">
    <property type="entry name" value="Acyl_transf_3_dom"/>
</dbReference>
<comment type="caution">
    <text evidence="4">The sequence shown here is derived from an EMBL/GenBank/DDBJ whole genome shotgun (WGS) entry which is preliminary data.</text>
</comment>
<gene>
    <name evidence="4" type="ORF">DT603_07700</name>
</gene>
<feature type="transmembrane region" description="Helical" evidence="1">
    <location>
        <begin position="224"/>
        <end position="243"/>
    </location>
</feature>
<feature type="domain" description="Acyltransferase 3" evidence="2">
    <location>
        <begin position="11"/>
        <end position="332"/>
    </location>
</feature>
<name>A0ABX0AHM4_9GAMM</name>
<evidence type="ECO:0000259" key="3">
    <source>
        <dbReference type="Pfam" id="PF19040"/>
    </source>
</evidence>
<dbReference type="EMBL" id="QOVG01000004">
    <property type="protein sequence ID" value="NDK38723.1"/>
    <property type="molecule type" value="Genomic_DNA"/>
</dbReference>
<feature type="transmembrane region" description="Helical" evidence="1">
    <location>
        <begin position="141"/>
        <end position="162"/>
    </location>
</feature>
<keyword evidence="1" id="KW-0472">Membrane</keyword>
<feature type="transmembrane region" description="Helical" evidence="1">
    <location>
        <begin position="318"/>
        <end position="337"/>
    </location>
</feature>
<keyword evidence="4" id="KW-0012">Acyltransferase</keyword>
<feature type="transmembrane region" description="Helical" evidence="1">
    <location>
        <begin position="169"/>
        <end position="188"/>
    </location>
</feature>
<feature type="transmembrane region" description="Helical" evidence="1">
    <location>
        <begin position="12"/>
        <end position="29"/>
    </location>
</feature>
<keyword evidence="4" id="KW-0808">Transferase</keyword>
<feature type="domain" description="SGNH" evidence="3">
    <location>
        <begin position="409"/>
        <end position="639"/>
    </location>
</feature>
<evidence type="ECO:0000313" key="5">
    <source>
        <dbReference type="Proteomes" id="UP001429354"/>
    </source>
</evidence>
<dbReference type="Pfam" id="PF19040">
    <property type="entry name" value="SGNH"/>
    <property type="match status" value="1"/>
</dbReference>
<feature type="transmembrane region" description="Helical" evidence="1">
    <location>
        <begin position="249"/>
        <end position="268"/>
    </location>
</feature>
<evidence type="ECO:0000259" key="2">
    <source>
        <dbReference type="Pfam" id="PF01757"/>
    </source>
</evidence>
<feature type="transmembrane region" description="Helical" evidence="1">
    <location>
        <begin position="352"/>
        <end position="372"/>
    </location>
</feature>
<evidence type="ECO:0000313" key="4">
    <source>
        <dbReference type="EMBL" id="NDK38723.1"/>
    </source>
</evidence>
<dbReference type="PANTHER" id="PTHR23028:SF53">
    <property type="entry name" value="ACYL_TRANSF_3 DOMAIN-CONTAINING PROTEIN"/>
    <property type="match status" value="1"/>
</dbReference>